<dbReference type="EMBL" id="JAWWNJ010000012">
    <property type="protein sequence ID" value="KAK7043490.1"/>
    <property type="molecule type" value="Genomic_DNA"/>
</dbReference>
<gene>
    <name evidence="2" type="ORF">R3P38DRAFT_3259555</name>
</gene>
<protein>
    <submittedName>
        <fullName evidence="2">Uncharacterized protein</fullName>
    </submittedName>
</protein>
<name>A0AAW0CYB8_9AGAR</name>
<comment type="caution">
    <text evidence="2">The sequence shown here is derived from an EMBL/GenBank/DDBJ whole genome shotgun (WGS) entry which is preliminary data.</text>
</comment>
<reference evidence="2 3" key="1">
    <citation type="journal article" date="2024" name="J Genomics">
        <title>Draft genome sequencing and assembly of Favolaschia claudopus CIRM-BRFM 2984 isolated from oak limbs.</title>
        <authorList>
            <person name="Navarro D."/>
            <person name="Drula E."/>
            <person name="Chaduli D."/>
            <person name="Cazenave R."/>
            <person name="Ahrendt S."/>
            <person name="Wang J."/>
            <person name="Lipzen A."/>
            <person name="Daum C."/>
            <person name="Barry K."/>
            <person name="Grigoriev I.V."/>
            <person name="Favel A."/>
            <person name="Rosso M.N."/>
            <person name="Martin F."/>
        </authorList>
    </citation>
    <scope>NUCLEOTIDE SEQUENCE [LARGE SCALE GENOMIC DNA]</scope>
    <source>
        <strain evidence="2 3">CIRM-BRFM 2984</strain>
    </source>
</reference>
<organism evidence="2 3">
    <name type="scientific">Favolaschia claudopus</name>
    <dbReference type="NCBI Taxonomy" id="2862362"/>
    <lineage>
        <taxon>Eukaryota</taxon>
        <taxon>Fungi</taxon>
        <taxon>Dikarya</taxon>
        <taxon>Basidiomycota</taxon>
        <taxon>Agaricomycotina</taxon>
        <taxon>Agaricomycetes</taxon>
        <taxon>Agaricomycetidae</taxon>
        <taxon>Agaricales</taxon>
        <taxon>Marasmiineae</taxon>
        <taxon>Mycenaceae</taxon>
        <taxon>Favolaschia</taxon>
    </lineage>
</organism>
<feature type="region of interest" description="Disordered" evidence="1">
    <location>
        <begin position="247"/>
        <end position="301"/>
    </location>
</feature>
<keyword evidence="3" id="KW-1185">Reference proteome</keyword>
<evidence type="ECO:0000313" key="3">
    <source>
        <dbReference type="Proteomes" id="UP001362999"/>
    </source>
</evidence>
<proteinExistence type="predicted"/>
<dbReference type="AlphaFoldDB" id="A0AAW0CYB8"/>
<feature type="compositionally biased region" description="Low complexity" evidence="1">
    <location>
        <begin position="247"/>
        <end position="257"/>
    </location>
</feature>
<sequence length="301" mass="32513">MAVLQGCKKYKTINFEVLHDELRGRGPGLGAPLLAPDLVGVHKDYKKEMEPSAAAAPADGAPFSSRERKLTVGVFRAPPTPPLPVSSLRRISFNHALCPSRSSLLLDTDLPYTSCDPLPEDVTSLPSFPDTYVDTYHGHEYIRPSTPSPEDLPLHYRHRMLSLAFAASSIDAQLELKRSSAYTSSFSTPSRAPRIRGSLMPVLQSLPQVHSVHASWGRTCKGLGPQKGRIEEERRRSWCGGIAGAGAASASSAPLSSFDKAKKGGSASGNRVRSLEYSSVPPPTRPRLAVPSITTRTKTMS</sequence>
<accession>A0AAW0CYB8</accession>
<evidence type="ECO:0000313" key="2">
    <source>
        <dbReference type="EMBL" id="KAK7043490.1"/>
    </source>
</evidence>
<feature type="compositionally biased region" description="Polar residues" evidence="1">
    <location>
        <begin position="292"/>
        <end position="301"/>
    </location>
</feature>
<evidence type="ECO:0000256" key="1">
    <source>
        <dbReference type="SAM" id="MobiDB-lite"/>
    </source>
</evidence>
<dbReference type="Proteomes" id="UP001362999">
    <property type="component" value="Unassembled WGS sequence"/>
</dbReference>